<feature type="compositionally biased region" description="Low complexity" evidence="1">
    <location>
        <begin position="194"/>
        <end position="207"/>
    </location>
</feature>
<evidence type="ECO:0000313" key="2">
    <source>
        <dbReference type="EMBL" id="WRT64377.1"/>
    </source>
</evidence>
<reference evidence="2 3" key="1">
    <citation type="submission" date="2024-01" db="EMBL/GenBank/DDBJ databases">
        <title>Comparative genomics of Cryptococcus and Kwoniella reveals pathogenesis evolution and contrasting modes of karyotype evolution via chromosome fusion or intercentromeric recombination.</title>
        <authorList>
            <person name="Coelho M.A."/>
            <person name="David-Palma M."/>
            <person name="Shea T."/>
            <person name="Bowers K."/>
            <person name="McGinley-Smith S."/>
            <person name="Mohammad A.W."/>
            <person name="Gnirke A."/>
            <person name="Yurkov A.M."/>
            <person name="Nowrousian M."/>
            <person name="Sun S."/>
            <person name="Cuomo C.A."/>
            <person name="Heitman J."/>
        </authorList>
    </citation>
    <scope>NUCLEOTIDE SEQUENCE [LARGE SCALE GENOMIC DNA]</scope>
    <source>
        <strain evidence="2">CBS 11374</strain>
    </source>
</reference>
<sequence length="207" mass="22939">MNNGQLSQMQDLLLRIAQLNDERLNCPYQGKDVFRPDQPALTSLADSFAKVYTTSTFQTDILQNLITYLIPMAETINRLTTQNEDLQKRIANLETAKGADSISISTSSSIPNNTTFVPVETAIKSIYIDDSLSSDLTSVDSEDNYPLTPKSIKFRSSRSPIRSVKGKAKREKCGSRPITKKNHEKRARSVKTTSESSADVSSDDQVA</sequence>
<dbReference type="EMBL" id="CP141881">
    <property type="protein sequence ID" value="WRT64377.1"/>
    <property type="molecule type" value="Genomic_DNA"/>
</dbReference>
<name>A0ABZ1CVT0_9TREE</name>
<evidence type="ECO:0000313" key="3">
    <source>
        <dbReference type="Proteomes" id="UP001329825"/>
    </source>
</evidence>
<protein>
    <submittedName>
        <fullName evidence="2">Uncharacterized protein</fullName>
    </submittedName>
</protein>
<accession>A0ABZ1CVT0</accession>
<dbReference type="RefSeq" id="XP_062789117.1">
    <property type="nucleotide sequence ID" value="XM_062933066.1"/>
</dbReference>
<gene>
    <name evidence="2" type="ORF">IL334_001309</name>
</gene>
<evidence type="ECO:0000256" key="1">
    <source>
        <dbReference type="SAM" id="MobiDB-lite"/>
    </source>
</evidence>
<keyword evidence="3" id="KW-1185">Reference proteome</keyword>
<dbReference type="Proteomes" id="UP001329825">
    <property type="component" value="Chromosome 1"/>
</dbReference>
<feature type="compositionally biased region" description="Basic residues" evidence="1">
    <location>
        <begin position="178"/>
        <end position="189"/>
    </location>
</feature>
<feature type="region of interest" description="Disordered" evidence="1">
    <location>
        <begin position="147"/>
        <end position="207"/>
    </location>
</feature>
<proteinExistence type="predicted"/>
<organism evidence="2 3">
    <name type="scientific">Kwoniella shivajii</name>
    <dbReference type="NCBI Taxonomy" id="564305"/>
    <lineage>
        <taxon>Eukaryota</taxon>
        <taxon>Fungi</taxon>
        <taxon>Dikarya</taxon>
        <taxon>Basidiomycota</taxon>
        <taxon>Agaricomycotina</taxon>
        <taxon>Tremellomycetes</taxon>
        <taxon>Tremellales</taxon>
        <taxon>Cryptococcaceae</taxon>
        <taxon>Kwoniella</taxon>
    </lineage>
</organism>
<dbReference type="GeneID" id="87953440"/>